<dbReference type="PANTHER" id="PTHR43539:SF68">
    <property type="entry name" value="FLAVIN-BINDING MONOOXYGENASE-LIKE PROTEIN (AFU_ORTHOLOGUE AFUA_4G09220)"/>
    <property type="match status" value="1"/>
</dbReference>
<dbReference type="GO" id="GO:0016702">
    <property type="term" value="F:oxidoreductase activity, acting on single donors with incorporation of molecular oxygen, incorporation of two atoms of oxygen"/>
    <property type="evidence" value="ECO:0007669"/>
    <property type="project" value="InterPro"/>
</dbReference>
<dbReference type="SUPFAM" id="SSF51905">
    <property type="entry name" value="FAD/NAD(P)-binding domain"/>
    <property type="match status" value="2"/>
</dbReference>
<dbReference type="PANTHER" id="PTHR43539">
    <property type="entry name" value="FLAVIN-BINDING MONOOXYGENASE-LIKE PROTEIN (AFU_ORTHOLOGUE AFUA_4G09220)"/>
    <property type="match status" value="1"/>
</dbReference>
<dbReference type="Gene3D" id="2.60.130.10">
    <property type="entry name" value="Aromatic compound dioxygenase"/>
    <property type="match status" value="1"/>
</dbReference>
<dbReference type="GO" id="GO:0050660">
    <property type="term" value="F:flavin adenine dinucleotide binding"/>
    <property type="evidence" value="ECO:0007669"/>
    <property type="project" value="TreeGrafter"/>
</dbReference>
<accession>A0A4U0XEZ0</accession>
<dbReference type="AlphaFoldDB" id="A0A4U0XEZ0"/>
<comment type="caution">
    <text evidence="3">The sequence shown here is derived from an EMBL/GenBank/DDBJ whole genome shotgun (WGS) entry which is preliminary data.</text>
</comment>
<dbReference type="Proteomes" id="UP000309340">
    <property type="component" value="Unassembled WGS sequence"/>
</dbReference>
<keyword evidence="4" id="KW-1185">Reference proteome</keyword>
<evidence type="ECO:0000313" key="3">
    <source>
        <dbReference type="EMBL" id="TKA75494.1"/>
    </source>
</evidence>
<dbReference type="GO" id="GO:0004497">
    <property type="term" value="F:monooxygenase activity"/>
    <property type="evidence" value="ECO:0007669"/>
    <property type="project" value="TreeGrafter"/>
</dbReference>
<evidence type="ECO:0000256" key="1">
    <source>
        <dbReference type="ARBA" id="ARBA00023002"/>
    </source>
</evidence>
<dbReference type="InterPro" id="IPR015889">
    <property type="entry name" value="Intradiol_dOase_core"/>
</dbReference>
<dbReference type="InterPro" id="IPR050982">
    <property type="entry name" value="Auxin_biosynth/cation_transpt"/>
</dbReference>
<dbReference type="InterPro" id="IPR023753">
    <property type="entry name" value="FAD/NAD-binding_dom"/>
</dbReference>
<gene>
    <name evidence="3" type="ORF">B0A55_04647</name>
</gene>
<protein>
    <recommendedName>
        <fullName evidence="2">FAD/NAD(P)-binding domain-containing protein</fullName>
    </recommendedName>
</protein>
<reference evidence="3 4" key="1">
    <citation type="submission" date="2017-03" db="EMBL/GenBank/DDBJ databases">
        <title>Genomes of endolithic fungi from Antarctica.</title>
        <authorList>
            <person name="Coleine C."/>
            <person name="Masonjones S."/>
            <person name="Stajich J.E."/>
        </authorList>
    </citation>
    <scope>NUCLEOTIDE SEQUENCE [LARGE SCALE GENOMIC DNA]</scope>
    <source>
        <strain evidence="3 4">CCFEE 5184</strain>
    </source>
</reference>
<dbReference type="GO" id="GO:0005506">
    <property type="term" value="F:iron ion binding"/>
    <property type="evidence" value="ECO:0007669"/>
    <property type="project" value="InterPro"/>
</dbReference>
<dbReference type="SUPFAM" id="SSF49482">
    <property type="entry name" value="Aromatic compound dioxygenase"/>
    <property type="match status" value="1"/>
</dbReference>
<dbReference type="EMBL" id="NAJQ01000191">
    <property type="protein sequence ID" value="TKA75494.1"/>
    <property type="molecule type" value="Genomic_DNA"/>
</dbReference>
<evidence type="ECO:0000259" key="2">
    <source>
        <dbReference type="Pfam" id="PF07992"/>
    </source>
</evidence>
<evidence type="ECO:0000313" key="4">
    <source>
        <dbReference type="Proteomes" id="UP000309340"/>
    </source>
</evidence>
<proteinExistence type="predicted"/>
<dbReference type="Gene3D" id="3.50.50.60">
    <property type="entry name" value="FAD/NAD(P)-binding domain"/>
    <property type="match status" value="1"/>
</dbReference>
<organism evidence="3 4">
    <name type="scientific">Friedmanniomyces simplex</name>
    <dbReference type="NCBI Taxonomy" id="329884"/>
    <lineage>
        <taxon>Eukaryota</taxon>
        <taxon>Fungi</taxon>
        <taxon>Dikarya</taxon>
        <taxon>Ascomycota</taxon>
        <taxon>Pezizomycotina</taxon>
        <taxon>Dothideomycetes</taxon>
        <taxon>Dothideomycetidae</taxon>
        <taxon>Mycosphaerellales</taxon>
        <taxon>Teratosphaeriaceae</taxon>
        <taxon>Friedmanniomyces</taxon>
    </lineage>
</organism>
<sequence>MSTTLPNHNPAVRFDEIPGELPQAVVPDNVDLAKVADAAIRRLNHLTPDSFTEKVVFRDFLTFTDSIRTLASRDKVYAVLSELLSLKKSSPFRLSGTEPRAIPFGWIDLDVVFTIQHGSLTGSAAGIVSVAQCPDGEYRIWMLRTWLEAFEGHGHPDEIPSSKESAPTTNGISGGTYGALIIGGGQAGLSTAGRLGALGVKYLLMEKTAQVGDVWRDRYDSLRWHTPKDYGVLPFDWRYPVEDDKCLPTKRIGAGHEAWAKHYDINVRTSTTATSANYDEKSEIWTVQVVGPDGKQTYTAKNLVLTIGPGFARPQIPAWATPEKIKASGFTGILSHGSTWRSARAWAGKGKKGIVVGVANTGHDIAEDMANSGMQTTMVQRGSTFVMPMEWLHALMDLDYHDRKPTTVADREQATFPNKITREIVNMVVHGLVRDNPERFDALERQGFKVNRFGDLYECLFERFGGHYIDHGGSARIASGEIKVKSAPIKTLSRDGLVFEDGTTLAADVIVVATGFNHDFRVDAGSLIGQKSAELMGEYGGLDEEDPHLYYHGFEADLLDQPFKPYEGWIIVPSYKAITTQIFDRDSAYLENDSVFAVKDALAVDFTARKGDEKAGWQLEYDITMAPLT</sequence>
<dbReference type="InterPro" id="IPR036188">
    <property type="entry name" value="FAD/NAD-bd_sf"/>
</dbReference>
<name>A0A4U0XEZ0_9PEZI</name>
<dbReference type="Pfam" id="PF07992">
    <property type="entry name" value="Pyr_redox_2"/>
    <property type="match status" value="1"/>
</dbReference>
<keyword evidence="1" id="KW-0560">Oxidoreductase</keyword>
<dbReference type="OrthoDB" id="74360at2759"/>
<feature type="domain" description="FAD/NAD(P)-binding" evidence="2">
    <location>
        <begin position="180"/>
        <end position="388"/>
    </location>
</feature>